<protein>
    <recommendedName>
        <fullName evidence="2">acylphosphatase</fullName>
        <ecNumber evidence="2">3.6.1.7</ecNumber>
    </recommendedName>
</protein>
<evidence type="ECO:0000256" key="3">
    <source>
        <dbReference type="SAM" id="MobiDB-lite"/>
    </source>
</evidence>
<proteinExistence type="inferred from homology"/>
<comment type="catalytic activity">
    <reaction evidence="2">
        <text>an acyl phosphate + H2O = a carboxylate + phosphate + H(+)</text>
        <dbReference type="Rhea" id="RHEA:14965"/>
        <dbReference type="ChEBI" id="CHEBI:15377"/>
        <dbReference type="ChEBI" id="CHEBI:15378"/>
        <dbReference type="ChEBI" id="CHEBI:29067"/>
        <dbReference type="ChEBI" id="CHEBI:43474"/>
        <dbReference type="ChEBI" id="CHEBI:59918"/>
        <dbReference type="EC" id="3.6.1.7"/>
    </reaction>
</comment>
<comment type="similarity">
    <text evidence="1">Belongs to the carbamoyltransferase HypF family.</text>
</comment>
<dbReference type="InterPro" id="IPR017945">
    <property type="entry name" value="DHBP_synth_RibB-like_a/b_dom"/>
</dbReference>
<dbReference type="SUPFAM" id="SSF54975">
    <property type="entry name" value="Acylphosphatase/BLUF domain-like"/>
    <property type="match status" value="1"/>
</dbReference>
<feature type="active site" evidence="2">
    <location>
        <position position="24"/>
    </location>
</feature>
<dbReference type="Pfam" id="PF07503">
    <property type="entry name" value="zf-HYPF"/>
    <property type="match status" value="2"/>
</dbReference>
<dbReference type="PANTHER" id="PTHR42959:SF1">
    <property type="entry name" value="CARBAMOYLTRANSFERASE HYPF"/>
    <property type="match status" value="1"/>
</dbReference>
<feature type="compositionally biased region" description="Low complexity" evidence="3">
    <location>
        <begin position="405"/>
        <end position="435"/>
    </location>
</feature>
<dbReference type="EMBL" id="JBBUTF010000007">
    <property type="protein sequence ID" value="MEK8026143.1"/>
    <property type="molecule type" value="Genomic_DNA"/>
</dbReference>
<dbReference type="PROSITE" id="PS51163">
    <property type="entry name" value="YRDC"/>
    <property type="match status" value="1"/>
</dbReference>
<dbReference type="Gene3D" id="3.30.110.120">
    <property type="match status" value="1"/>
</dbReference>
<feature type="region of interest" description="Disordered" evidence="3">
    <location>
        <begin position="801"/>
        <end position="827"/>
    </location>
</feature>
<dbReference type="SUPFAM" id="SSF55821">
    <property type="entry name" value="YrdC/RibB"/>
    <property type="match status" value="1"/>
</dbReference>
<dbReference type="Gene3D" id="3.30.420.40">
    <property type="match status" value="1"/>
</dbReference>
<dbReference type="PROSITE" id="PS00150">
    <property type="entry name" value="ACYLPHOSPHATASE_1"/>
    <property type="match status" value="1"/>
</dbReference>
<comment type="caution">
    <text evidence="6">The sequence shown here is derived from an EMBL/GenBank/DDBJ whole genome shotgun (WGS) entry which is preliminary data.</text>
</comment>
<dbReference type="Proteomes" id="UP001368500">
    <property type="component" value="Unassembled WGS sequence"/>
</dbReference>
<dbReference type="Pfam" id="PF22521">
    <property type="entry name" value="HypF_C_2"/>
    <property type="match status" value="2"/>
</dbReference>
<evidence type="ECO:0000313" key="6">
    <source>
        <dbReference type="EMBL" id="MEK8026143.1"/>
    </source>
</evidence>
<evidence type="ECO:0000259" key="4">
    <source>
        <dbReference type="PROSITE" id="PS51160"/>
    </source>
</evidence>
<evidence type="ECO:0000256" key="1">
    <source>
        <dbReference type="ARBA" id="ARBA00008097"/>
    </source>
</evidence>
<dbReference type="InterPro" id="IPR051060">
    <property type="entry name" value="Carbamoyltrans_HypF-like"/>
</dbReference>
<reference evidence="6 7" key="1">
    <citation type="submission" date="2024-04" db="EMBL/GenBank/DDBJ databases">
        <title>Novel species of the genus Ideonella isolated from streams.</title>
        <authorList>
            <person name="Lu H."/>
        </authorList>
    </citation>
    <scope>NUCLEOTIDE SEQUENCE [LARGE SCALE GENOMIC DNA]</scope>
    <source>
        <strain evidence="6 7">BYS139W</strain>
    </source>
</reference>
<feature type="region of interest" description="Disordered" evidence="3">
    <location>
        <begin position="949"/>
        <end position="987"/>
    </location>
</feature>
<keyword evidence="7" id="KW-1185">Reference proteome</keyword>
<feature type="domain" description="Acylphosphatase-like" evidence="4">
    <location>
        <begin position="9"/>
        <end position="98"/>
    </location>
</feature>
<dbReference type="InterPro" id="IPR055128">
    <property type="entry name" value="HypF_C_2"/>
</dbReference>
<dbReference type="InterPro" id="IPR017968">
    <property type="entry name" value="Acylphosphatase_CS"/>
</dbReference>
<gene>
    <name evidence="6" type="ORF">AACH11_09250</name>
</gene>
<feature type="compositionally biased region" description="Low complexity" evidence="3">
    <location>
        <begin position="813"/>
        <end position="827"/>
    </location>
</feature>
<dbReference type="Pfam" id="PF00708">
    <property type="entry name" value="Acylphosphatase"/>
    <property type="match status" value="1"/>
</dbReference>
<sequence length="987" mass="103288">MPTTPETERWHLRLHGAVQGVGMRPWLARQAARLGLDGWARNDGEGLEAELQGPPAALQALWQALRDAPPPLARIRSQERRTCPPDEELTATGFVLRTSQADGDIHTTLPPDTAPCDDCLDELFDPAARRWRHPFINCTQCGPRWSVTARLPYDRAHTSLAGYALCADCAREYADPADRRHHAQPLACPHCGPRLALRDPDGRPLPADDVLVEAARRLRAGQVLAVKGAGGYQLVCDARQAAPLQRLRLAKQRAGKPFALMAANVESARQWLQVDDATAALLASPARPILLLPCRPDVARALPDSHGLIAPGLDEWGLMLPATPLHGLLLHALDGSPADAGWRAAASPALLVVTSANPGGEPLVIDEDEAVSRLGRGLADALLVHDRAILGRLDDSVRRPMPGEPATASPGTTEGTTEGNAEGTTEGTAGGTANSAPLFAPFIRRARGHVPEPIPLPAAWAGLPPVLAAGAHLKSTVCITRGAEAFVSPHLGDLDSPAARQAHREAAARLADFLGVRPRHIAHDLHPDAAASRQAAHWAAEDDLPLHPVQHHHAHAAAVLAEHGWCGPALALVLDGHGLGDGQTAAALETSGHLGPETDHNGKTQAPAEARTPRPTSKVRYDTRRDTRHDAWGGELLALDACGGFRRIDHLPPLPLPGGDRAAREPWRLGAALLQASSQGAQIARLWPDQPQATALAGLLARGADHLAHSSSAGRLFDAAAALLGICDVQQHEADAAMRLEACAARASPATCGARPAGPPSSDTGLALQAADWLDAQGRLRPQALWAPLVEAALARIGDRGALRPASPPVTRPVPSSAPARSGAGAAAGLTTELNARAEPSTDLGADLTADMSIQAARFHADLGHALAAWVDHHARARGLHTVVLGGGCLINRLLRRHLLQGLQALGPDRGRPALRLLEARALPCGDGGLSLGQAAVALARLAAGRADPSAASPVAPVHPDGATLSAPSAPSPTSAAPRWMPGARPV</sequence>
<organism evidence="6 7">
    <name type="scientific">Pseudaquabacterium rugosum</name>
    <dbReference type="NCBI Taxonomy" id="2984194"/>
    <lineage>
        <taxon>Bacteria</taxon>
        <taxon>Pseudomonadati</taxon>
        <taxon>Pseudomonadota</taxon>
        <taxon>Betaproteobacteria</taxon>
        <taxon>Burkholderiales</taxon>
        <taxon>Sphaerotilaceae</taxon>
        <taxon>Pseudaquabacterium</taxon>
    </lineage>
</organism>
<dbReference type="Pfam" id="PF01300">
    <property type="entry name" value="Sua5_yciO_yrdC"/>
    <property type="match status" value="1"/>
</dbReference>
<dbReference type="InterPro" id="IPR036046">
    <property type="entry name" value="Acylphosphatase-like_dom_sf"/>
</dbReference>
<dbReference type="Gene3D" id="1.10.357.160">
    <property type="match status" value="1"/>
</dbReference>
<dbReference type="Gene3D" id="3.30.420.360">
    <property type="match status" value="1"/>
</dbReference>
<dbReference type="InterPro" id="IPR011125">
    <property type="entry name" value="Znf_HypF"/>
</dbReference>
<dbReference type="InterPro" id="IPR006070">
    <property type="entry name" value="Sua5-like_dom"/>
</dbReference>
<dbReference type="PANTHER" id="PTHR42959">
    <property type="entry name" value="CARBAMOYLTRANSFERASE"/>
    <property type="match status" value="1"/>
</dbReference>
<dbReference type="PROSITE" id="PS51160">
    <property type="entry name" value="ACYLPHOSPHATASE_3"/>
    <property type="match status" value="1"/>
</dbReference>
<dbReference type="InterPro" id="IPR001792">
    <property type="entry name" value="Acylphosphatase-like_dom"/>
</dbReference>
<dbReference type="Pfam" id="PF17788">
    <property type="entry name" value="HypF_C"/>
    <property type="match status" value="1"/>
</dbReference>
<dbReference type="Gene3D" id="3.90.870.50">
    <property type="match status" value="1"/>
</dbReference>
<evidence type="ECO:0000259" key="5">
    <source>
        <dbReference type="PROSITE" id="PS51163"/>
    </source>
</evidence>
<feature type="region of interest" description="Disordered" evidence="3">
    <location>
        <begin position="395"/>
        <end position="435"/>
    </location>
</feature>
<feature type="region of interest" description="Disordered" evidence="3">
    <location>
        <begin position="591"/>
        <end position="619"/>
    </location>
</feature>
<dbReference type="RefSeq" id="WP_341373926.1">
    <property type="nucleotide sequence ID" value="NZ_JBBUTF010000007.1"/>
</dbReference>
<name>A0ABU9BBY4_9BURK</name>
<dbReference type="InterPro" id="IPR041440">
    <property type="entry name" value="HypF_C"/>
</dbReference>
<feature type="compositionally biased region" description="Low complexity" evidence="3">
    <location>
        <begin position="949"/>
        <end position="978"/>
    </location>
</feature>
<evidence type="ECO:0000313" key="7">
    <source>
        <dbReference type="Proteomes" id="UP001368500"/>
    </source>
</evidence>
<keyword evidence="2" id="KW-0378">Hydrolase</keyword>
<dbReference type="EC" id="3.6.1.7" evidence="2"/>
<feature type="active site" evidence="2">
    <location>
        <position position="42"/>
    </location>
</feature>
<evidence type="ECO:0000256" key="2">
    <source>
        <dbReference type="PROSITE-ProRule" id="PRU00520"/>
    </source>
</evidence>
<accession>A0ABU9BBY4</accession>
<feature type="domain" description="YrdC-like" evidence="5">
    <location>
        <begin position="208"/>
        <end position="413"/>
    </location>
</feature>